<reference evidence="1 2" key="1">
    <citation type="submission" date="2020-06" db="EMBL/GenBank/DDBJ databases">
        <authorList>
            <person name="Kim S.-J."/>
            <person name="Park S.-J."/>
        </authorList>
    </citation>
    <scope>NUCLEOTIDE SEQUENCE [LARGE SCALE GENOMIC DNA]</scope>
    <source>
        <strain evidence="1 2">SW-151</strain>
    </source>
</reference>
<dbReference type="RefSeq" id="WP_176278545.1">
    <property type="nucleotide sequence ID" value="NZ_JABWMH010000001.1"/>
</dbReference>
<sequence length="237" mass="25640">MSESNQQILDSASRALRDSQFRRSIGNRSHRLKQGHFFKKLGRAAMWTAAVLVGASVIGGILSGIGFWGVMISAGLIAGGIWASMKFPKMKVPTPETIMKSDLKSLAGKTEIWLENQRPALPAPAVQIVNGIGVQLDMLSPQLNKLNEGDAAAYEVRKLVGEHLPELINGYRAIPASMRGKATDSGKSPDEQLIGGLSLIEKEISGVTQQIAKGDIDNLSIRGRYLELKYDQSAEAE</sequence>
<dbReference type="Proteomes" id="UP000652427">
    <property type="component" value="Unassembled WGS sequence"/>
</dbReference>
<protein>
    <recommendedName>
        <fullName evidence="3">DUF2335 domain-containing protein</fullName>
    </recommendedName>
</protein>
<evidence type="ECO:0000313" key="2">
    <source>
        <dbReference type="Proteomes" id="UP000652427"/>
    </source>
</evidence>
<evidence type="ECO:0008006" key="3">
    <source>
        <dbReference type="Google" id="ProtNLM"/>
    </source>
</evidence>
<organism evidence="1 2">
    <name type="scientific">Parasphingorhabdus flavimaris</name>
    <dbReference type="NCBI Taxonomy" id="266812"/>
    <lineage>
        <taxon>Bacteria</taxon>
        <taxon>Pseudomonadati</taxon>
        <taxon>Pseudomonadota</taxon>
        <taxon>Alphaproteobacteria</taxon>
        <taxon>Sphingomonadales</taxon>
        <taxon>Sphingomonadaceae</taxon>
        <taxon>Parasphingorhabdus</taxon>
    </lineage>
</organism>
<dbReference type="EMBL" id="JABWMH010000001">
    <property type="protein sequence ID" value="NVD27055.1"/>
    <property type="molecule type" value="Genomic_DNA"/>
</dbReference>
<gene>
    <name evidence="1" type="ORF">HUO14_03915</name>
</gene>
<proteinExistence type="predicted"/>
<evidence type="ECO:0000313" key="1">
    <source>
        <dbReference type="EMBL" id="NVD27055.1"/>
    </source>
</evidence>
<name>A0ABX2N034_9SPHN</name>
<keyword evidence="2" id="KW-1185">Reference proteome</keyword>
<accession>A0ABX2N034</accession>
<comment type="caution">
    <text evidence="1">The sequence shown here is derived from an EMBL/GenBank/DDBJ whole genome shotgun (WGS) entry which is preliminary data.</text>
</comment>